<dbReference type="EMBL" id="NMUH01000203">
    <property type="protein sequence ID" value="MQL74359.1"/>
    <property type="molecule type" value="Genomic_DNA"/>
</dbReference>
<dbReference type="InterPro" id="IPR017853">
    <property type="entry name" value="GH"/>
</dbReference>
<dbReference type="SUPFAM" id="SSF51445">
    <property type="entry name" value="(Trans)glycosidases"/>
    <property type="match status" value="1"/>
</dbReference>
<dbReference type="AlphaFoldDB" id="A0A843U1M5"/>
<evidence type="ECO:0000256" key="3">
    <source>
        <dbReference type="ARBA" id="ARBA00023295"/>
    </source>
</evidence>
<feature type="signal peptide" evidence="6">
    <location>
        <begin position="1"/>
        <end position="31"/>
    </location>
</feature>
<dbReference type="InterPro" id="IPR044965">
    <property type="entry name" value="Glyco_hydro_17_plant"/>
</dbReference>
<dbReference type="GO" id="GO:0042973">
    <property type="term" value="F:glucan endo-1,3-beta-D-glucosidase activity"/>
    <property type="evidence" value="ECO:0007669"/>
    <property type="project" value="UniProtKB-ARBA"/>
</dbReference>
<evidence type="ECO:0000256" key="6">
    <source>
        <dbReference type="SAM" id="SignalP"/>
    </source>
</evidence>
<dbReference type="PANTHER" id="PTHR32227">
    <property type="entry name" value="GLUCAN ENDO-1,3-BETA-GLUCOSIDASE BG1-RELATED-RELATED"/>
    <property type="match status" value="1"/>
</dbReference>
<reference evidence="7" key="1">
    <citation type="submission" date="2017-07" db="EMBL/GenBank/DDBJ databases">
        <title>Taro Niue Genome Assembly and Annotation.</title>
        <authorList>
            <person name="Atibalentja N."/>
            <person name="Keating K."/>
            <person name="Fields C.J."/>
        </authorList>
    </citation>
    <scope>NUCLEOTIDE SEQUENCE</scope>
    <source>
        <strain evidence="7">Niue_2</strain>
        <tissue evidence="7">Leaf</tissue>
    </source>
</reference>
<dbReference type="GO" id="GO:0005975">
    <property type="term" value="P:carbohydrate metabolic process"/>
    <property type="evidence" value="ECO:0007669"/>
    <property type="project" value="InterPro"/>
</dbReference>
<evidence type="ECO:0000256" key="5">
    <source>
        <dbReference type="RuleBase" id="RU004336"/>
    </source>
</evidence>
<evidence type="ECO:0000256" key="2">
    <source>
        <dbReference type="ARBA" id="ARBA00022801"/>
    </source>
</evidence>
<evidence type="ECO:0000256" key="4">
    <source>
        <dbReference type="RuleBase" id="RU004335"/>
    </source>
</evidence>
<gene>
    <name evidence="7" type="ORF">Taro_006734</name>
</gene>
<keyword evidence="3 5" id="KW-0326">Glycosidase</keyword>
<organism evidence="7 8">
    <name type="scientific">Colocasia esculenta</name>
    <name type="common">Wild taro</name>
    <name type="synonym">Arum esculentum</name>
    <dbReference type="NCBI Taxonomy" id="4460"/>
    <lineage>
        <taxon>Eukaryota</taxon>
        <taxon>Viridiplantae</taxon>
        <taxon>Streptophyta</taxon>
        <taxon>Embryophyta</taxon>
        <taxon>Tracheophyta</taxon>
        <taxon>Spermatophyta</taxon>
        <taxon>Magnoliopsida</taxon>
        <taxon>Liliopsida</taxon>
        <taxon>Araceae</taxon>
        <taxon>Aroideae</taxon>
        <taxon>Colocasieae</taxon>
        <taxon>Colocasia</taxon>
    </lineage>
</organism>
<protein>
    <submittedName>
        <fullName evidence="7">Uncharacterized protein</fullName>
    </submittedName>
</protein>
<evidence type="ECO:0000256" key="1">
    <source>
        <dbReference type="ARBA" id="ARBA00008773"/>
    </source>
</evidence>
<feature type="chain" id="PRO_5032365045" evidence="6">
    <location>
        <begin position="32"/>
        <end position="344"/>
    </location>
</feature>
<proteinExistence type="inferred from homology"/>
<keyword evidence="2 5" id="KW-0378">Hydrolase</keyword>
<keyword evidence="8" id="KW-1185">Reference proteome</keyword>
<name>A0A843U1M5_COLES</name>
<dbReference type="OrthoDB" id="941679at2759"/>
<keyword evidence="6" id="KW-0732">Signal</keyword>
<comment type="caution">
    <text evidence="7">The sequence shown here is derived from an EMBL/GenBank/DDBJ whole genome shotgun (WGS) entry which is preliminary data.</text>
</comment>
<accession>A0A843U1M5</accession>
<dbReference type="FunFam" id="3.20.20.80:FF:000010">
    <property type="entry name" value="glucan endo-1,3-beta-glucosidase, basic"/>
    <property type="match status" value="1"/>
</dbReference>
<dbReference type="Pfam" id="PF00332">
    <property type="entry name" value="Glyco_hydro_17"/>
    <property type="match status" value="1"/>
</dbReference>
<dbReference type="PROSITE" id="PS00587">
    <property type="entry name" value="GLYCOSYL_HYDROL_F17"/>
    <property type="match status" value="1"/>
</dbReference>
<evidence type="ECO:0000313" key="7">
    <source>
        <dbReference type="EMBL" id="MQL74359.1"/>
    </source>
</evidence>
<evidence type="ECO:0000313" key="8">
    <source>
        <dbReference type="Proteomes" id="UP000652761"/>
    </source>
</evidence>
<comment type="similarity">
    <text evidence="1 4">Belongs to the glycosyl hydrolase 17 family.</text>
</comment>
<dbReference type="InterPro" id="IPR000490">
    <property type="entry name" value="Glyco_hydro_17"/>
</dbReference>
<sequence length="344" mass="37367">MASNSSTPEKMVNIAMATILFGILMARPTGAQGLGICYGMLGNDLPPYSEVVALYQQHNIGLMRMYFPVDDALQALRGSNIGLILDVPREHLQELASSADSWVRTNVLAYWPDVKFRYIAVGNELIPDAGEAQFILPAMRNVYAALSSAGLQNDIMVSTVVHGAVLGTSDPPSAGEFTGAAQAYLVPIVQFLSSTRAPLLANIYPYFAHISDDHVSLPYALFTEPATVVQDGPYSYQNIFDAMLDATYAALEKVGASDVGIVVSESGWPSAGHAAATLENAKTYNQNLIRHVKQGSGTPRRPDKAVEVYVFAMFNENQKTGAETEKHFGLFYPSKEPVYPIDFF</sequence>
<dbReference type="Proteomes" id="UP000652761">
    <property type="component" value="Unassembled WGS sequence"/>
</dbReference>
<dbReference type="Gene3D" id="3.20.20.80">
    <property type="entry name" value="Glycosidases"/>
    <property type="match status" value="1"/>
</dbReference>